<gene>
    <name evidence="1" type="ORF">SAMN05444484_102376</name>
</gene>
<dbReference type="PROSITE" id="PS51257">
    <property type="entry name" value="PROKAR_LIPOPROTEIN"/>
    <property type="match status" value="1"/>
</dbReference>
<dbReference type="OrthoDB" id="1454218at2"/>
<reference evidence="2" key="1">
    <citation type="submission" date="2016-11" db="EMBL/GenBank/DDBJ databases">
        <authorList>
            <person name="Varghese N."/>
            <person name="Submissions S."/>
        </authorList>
    </citation>
    <scope>NUCLEOTIDE SEQUENCE [LARGE SCALE GENOMIC DNA]</scope>
    <source>
        <strain evidence="2">DSM 24724</strain>
    </source>
</reference>
<name>A0A1M7D0H9_9FLAO</name>
<accession>A0A1M7D0H9</accession>
<dbReference type="AlphaFoldDB" id="A0A1M7D0H9"/>
<dbReference type="Proteomes" id="UP000184028">
    <property type="component" value="Unassembled WGS sequence"/>
</dbReference>
<protein>
    <recommendedName>
        <fullName evidence="3">Lipoprotein</fullName>
    </recommendedName>
</protein>
<proteinExistence type="predicted"/>
<dbReference type="RefSeq" id="WP_143155009.1">
    <property type="nucleotide sequence ID" value="NZ_FRBT01000002.1"/>
</dbReference>
<dbReference type="EMBL" id="FRBT01000002">
    <property type="protein sequence ID" value="SHL73021.1"/>
    <property type="molecule type" value="Genomic_DNA"/>
</dbReference>
<keyword evidence="2" id="KW-1185">Reference proteome</keyword>
<dbReference type="STRING" id="946677.SAMN05444484_102376"/>
<evidence type="ECO:0000313" key="2">
    <source>
        <dbReference type="Proteomes" id="UP000184028"/>
    </source>
</evidence>
<sequence>MKKYFLLVFLILTMSIFITSCKGQEYNNGIFNLQKLSFDLNADKFYSNAMKRENIKFSSDKQYVEKDTIKEYDIDWKGDKNKIFGIQYNVTKYSPKQDTVAQYKEFLFSRLESMTTENGELMLINAVAKSDNNTINKLITELNAEFGVEPVISKSNAGFIHYKVLNWSNDKKIVKLVTESALNFSSPNNVVSEKDKAFIEKVEKDKLTESVLFICNPKYEKKLLGKLNSGNWSRFE</sequence>
<organism evidence="1 2">
    <name type="scientific">Flavobacterium chilense</name>
    <dbReference type="NCBI Taxonomy" id="946677"/>
    <lineage>
        <taxon>Bacteria</taxon>
        <taxon>Pseudomonadati</taxon>
        <taxon>Bacteroidota</taxon>
        <taxon>Flavobacteriia</taxon>
        <taxon>Flavobacteriales</taxon>
        <taxon>Flavobacteriaceae</taxon>
        <taxon>Flavobacterium</taxon>
    </lineage>
</organism>
<evidence type="ECO:0000313" key="1">
    <source>
        <dbReference type="EMBL" id="SHL73021.1"/>
    </source>
</evidence>
<evidence type="ECO:0008006" key="3">
    <source>
        <dbReference type="Google" id="ProtNLM"/>
    </source>
</evidence>